<proteinExistence type="predicted"/>
<gene>
    <name evidence="1" type="ORF">C665_17659</name>
</gene>
<dbReference type="EMBL" id="AMXD01000170">
    <property type="protein sequence ID" value="ENO81744.1"/>
    <property type="molecule type" value="Genomic_DNA"/>
</dbReference>
<comment type="caution">
    <text evidence="1">The sequence shown here is derived from an EMBL/GenBank/DDBJ whole genome shotgun (WGS) entry which is preliminary data.</text>
</comment>
<evidence type="ECO:0000313" key="1">
    <source>
        <dbReference type="EMBL" id="ENO81744.1"/>
    </source>
</evidence>
<feature type="non-terminal residue" evidence="1">
    <location>
        <position position="1"/>
    </location>
</feature>
<dbReference type="AlphaFoldDB" id="N6YP07"/>
<sequence>RAFLPPALRAVLPPAVAADLGPALAGIAMYVLMAAVLSLKPAGLFPARG</sequence>
<protein>
    <submittedName>
        <fullName evidence="1">ABC transporter permease</fullName>
    </submittedName>
</protein>
<name>N6YP07_THASP</name>
<reference evidence="1 2" key="1">
    <citation type="submission" date="2012-09" db="EMBL/GenBank/DDBJ databases">
        <title>Draft Genome Sequences of 6 Strains from Genus Thauera.</title>
        <authorList>
            <person name="Liu B."/>
            <person name="Shapleigh J.P."/>
            <person name="Frostegard A.H."/>
        </authorList>
    </citation>
    <scope>NUCLEOTIDE SEQUENCE [LARGE SCALE GENOMIC DNA]</scope>
    <source>
        <strain evidence="1 2">S2</strain>
    </source>
</reference>
<evidence type="ECO:0000313" key="2">
    <source>
        <dbReference type="Proteomes" id="UP000013042"/>
    </source>
</evidence>
<dbReference type="Proteomes" id="UP000013042">
    <property type="component" value="Unassembled WGS sequence"/>
</dbReference>
<organism evidence="1 2">
    <name type="scientific">Thauera aminoaromatica S2</name>
    <dbReference type="NCBI Taxonomy" id="1234381"/>
    <lineage>
        <taxon>Bacteria</taxon>
        <taxon>Pseudomonadati</taxon>
        <taxon>Pseudomonadota</taxon>
        <taxon>Betaproteobacteria</taxon>
        <taxon>Rhodocyclales</taxon>
        <taxon>Zoogloeaceae</taxon>
        <taxon>Thauera</taxon>
    </lineage>
</organism>
<accession>N6YP07</accession>